<dbReference type="FunFam" id="3.30.390.30:FF:000001">
    <property type="entry name" value="Dihydrolipoyl dehydrogenase"/>
    <property type="match status" value="1"/>
</dbReference>
<evidence type="ECO:0000256" key="4">
    <source>
        <dbReference type="ARBA" id="ARBA00022823"/>
    </source>
</evidence>
<evidence type="ECO:0000256" key="8">
    <source>
        <dbReference type="ARBA" id="ARBA00023157"/>
    </source>
</evidence>
<evidence type="ECO:0000259" key="12">
    <source>
        <dbReference type="PROSITE" id="PS50968"/>
    </source>
</evidence>
<dbReference type="STRING" id="1276258.SAPIS_v1c09370"/>
<dbReference type="PROSITE" id="PS50968">
    <property type="entry name" value="BIOTINYL_LIPOYL"/>
    <property type="match status" value="1"/>
</dbReference>
<dbReference type="eggNOG" id="COG1249">
    <property type="taxonomic scope" value="Bacteria"/>
</dbReference>
<dbReference type="Pfam" id="PF02852">
    <property type="entry name" value="Pyr_redox_dim"/>
    <property type="match status" value="1"/>
</dbReference>
<dbReference type="InterPro" id="IPR006258">
    <property type="entry name" value="Lipoamide_DH"/>
</dbReference>
<dbReference type="EMBL" id="CP006682">
    <property type="protein sequence ID" value="AHB36782.1"/>
    <property type="molecule type" value="Genomic_DNA"/>
</dbReference>
<keyword evidence="8" id="KW-1015">Disulfide bond</keyword>
<dbReference type="Gene3D" id="3.30.390.30">
    <property type="match status" value="1"/>
</dbReference>
<accession>V5RJ99</accession>
<dbReference type="PANTHER" id="PTHR22912">
    <property type="entry name" value="DISULFIDE OXIDOREDUCTASE"/>
    <property type="match status" value="1"/>
</dbReference>
<dbReference type="PROSITE" id="PS00189">
    <property type="entry name" value="LIPOYL"/>
    <property type="match status" value="1"/>
</dbReference>
<dbReference type="Proteomes" id="UP000018550">
    <property type="component" value="Chromosome"/>
</dbReference>
<feature type="region of interest" description="Disordered" evidence="11">
    <location>
        <begin position="79"/>
        <end position="130"/>
    </location>
</feature>
<protein>
    <recommendedName>
        <fullName evidence="2 10">Dihydrolipoyl dehydrogenase</fullName>
        <ecNumber evidence="10">1.8.1.4</ecNumber>
    </recommendedName>
</protein>
<evidence type="ECO:0000256" key="3">
    <source>
        <dbReference type="ARBA" id="ARBA00022630"/>
    </source>
</evidence>
<feature type="domain" description="Lipoyl-binding" evidence="12">
    <location>
        <begin position="1"/>
        <end position="76"/>
    </location>
</feature>
<comment type="miscellaneous">
    <text evidence="10">The active site is a redox-active disulfide bond.</text>
</comment>
<dbReference type="Gene3D" id="2.40.50.100">
    <property type="match status" value="1"/>
</dbReference>
<dbReference type="SUPFAM" id="SSF51230">
    <property type="entry name" value="Single hybrid motif"/>
    <property type="match status" value="1"/>
</dbReference>
<dbReference type="InterPro" id="IPR016156">
    <property type="entry name" value="FAD/NAD-linked_Rdtase_dimer_sf"/>
</dbReference>
<dbReference type="GO" id="GO:0004148">
    <property type="term" value="F:dihydrolipoyl dehydrogenase (NADH) activity"/>
    <property type="evidence" value="ECO:0007669"/>
    <property type="project" value="UniProtKB-EC"/>
</dbReference>
<keyword evidence="14" id="KW-1185">Reference proteome</keyword>
<keyword evidence="7 10" id="KW-0520">NAD</keyword>
<keyword evidence="3 10" id="KW-0285">Flavoprotein</keyword>
<dbReference type="NCBIfam" id="TIGR01350">
    <property type="entry name" value="lipoamide_DH"/>
    <property type="match status" value="1"/>
</dbReference>
<dbReference type="InterPro" id="IPR011053">
    <property type="entry name" value="Single_hybrid_motif"/>
</dbReference>
<dbReference type="CDD" id="cd06849">
    <property type="entry name" value="lipoyl_domain"/>
    <property type="match status" value="1"/>
</dbReference>
<gene>
    <name evidence="13" type="primary">pdhD</name>
    <name evidence="13" type="ORF">SAPIS_v1c09370</name>
</gene>
<keyword evidence="13" id="KW-0670">Pyruvate</keyword>
<dbReference type="SUPFAM" id="SSF55424">
    <property type="entry name" value="FAD/NAD-linked reductases, dimerisation (C-terminal) domain"/>
    <property type="match status" value="1"/>
</dbReference>
<dbReference type="PANTHER" id="PTHR22912:SF151">
    <property type="entry name" value="DIHYDROLIPOYL DEHYDROGENASE, MITOCHONDRIAL"/>
    <property type="match status" value="1"/>
</dbReference>
<dbReference type="PRINTS" id="PR00411">
    <property type="entry name" value="PNDRDTASEI"/>
</dbReference>
<evidence type="ECO:0000313" key="14">
    <source>
        <dbReference type="Proteomes" id="UP000018550"/>
    </source>
</evidence>
<evidence type="ECO:0000256" key="11">
    <source>
        <dbReference type="SAM" id="MobiDB-lite"/>
    </source>
</evidence>
<evidence type="ECO:0000256" key="7">
    <source>
        <dbReference type="ARBA" id="ARBA00023027"/>
    </source>
</evidence>
<dbReference type="GO" id="GO:0006103">
    <property type="term" value="P:2-oxoglutarate metabolic process"/>
    <property type="evidence" value="ECO:0007669"/>
    <property type="project" value="TreeGrafter"/>
</dbReference>
<evidence type="ECO:0000256" key="5">
    <source>
        <dbReference type="ARBA" id="ARBA00022827"/>
    </source>
</evidence>
<dbReference type="InterPro" id="IPR004099">
    <property type="entry name" value="Pyr_nucl-diS_OxRdtase_dimer"/>
</dbReference>
<sequence length="634" mass="68431">MFKVKFADIGEGLTEGLVTEVIVKVGDSVKMGDPLFNVETDKVTSDIFAPVDGIISKILIEPNQEIKVGDIVVEIDDGKDSPEAAAPKVDASNAEPVEENASVVGATPVSNELIPPRNATARRVPPRPDNVPQKVMRVLKEFSPLGVVHGNNETPPNAPKFSPKDPTKHYDVIIVGAGVGGYVCAIKCSQLGLKTLVIEKNKYGGVCLNIGCIPTKSLLKSADLYEQITRHASNYGIKVDLKGVKADWKAIQDRKNGIVDKLTTGVKGLLRKNKVDTVEGEAIAIDKNNIKVGEVVYTTDNLIIATGSVPNTLNIPGAKEAAEKNWLIDSTGALALSEIPKELIVIGGGVIGIEFACVYKRLGSKVTILQFLPKILEMLDDDVSKEMTKILLERGNLEIITGANTKEFKDGSVVYEKDGKLHTIKADYCLQSVGRKVVTSGFDNLGIEKNDKGHININEYCETNIDGVYAIGDVTGKIMLAHVASHEGLIAANRIARKLGNDKAEDIIMNFDRVPSCIYTHPEVASVGFTEEQVKSKNIKYQAYKFPFAAIGKALADGNTDGFVKIICEPEHKQVLGAHIICNTATDMISEITTLMECEGTITELSRAIHPHPTLSEAIGEAAEALEFGKPINF</sequence>
<dbReference type="RefSeq" id="WP_023790207.1">
    <property type="nucleotide sequence ID" value="NC_022998.1"/>
</dbReference>
<dbReference type="PROSITE" id="PS00076">
    <property type="entry name" value="PYRIDINE_REDOX_1"/>
    <property type="match status" value="1"/>
</dbReference>
<dbReference type="AlphaFoldDB" id="V5RJ99"/>
<dbReference type="InterPro" id="IPR036188">
    <property type="entry name" value="FAD/NAD-bd_sf"/>
</dbReference>
<dbReference type="KEGG" id="sapi:SAPIS_v1c09370"/>
<dbReference type="InterPro" id="IPR000089">
    <property type="entry name" value="Biotin_lipoyl"/>
</dbReference>
<dbReference type="InterPro" id="IPR050151">
    <property type="entry name" value="Class-I_Pyr_Nuc-Dis_Oxidored"/>
</dbReference>
<comment type="catalytic activity">
    <reaction evidence="10">
        <text>N(6)-[(R)-dihydrolipoyl]-L-lysyl-[protein] + NAD(+) = N(6)-[(R)-lipoyl]-L-lysyl-[protein] + NADH + H(+)</text>
        <dbReference type="Rhea" id="RHEA:15045"/>
        <dbReference type="Rhea" id="RHEA-COMP:10474"/>
        <dbReference type="Rhea" id="RHEA-COMP:10475"/>
        <dbReference type="ChEBI" id="CHEBI:15378"/>
        <dbReference type="ChEBI" id="CHEBI:57540"/>
        <dbReference type="ChEBI" id="CHEBI:57945"/>
        <dbReference type="ChEBI" id="CHEBI:83099"/>
        <dbReference type="ChEBI" id="CHEBI:83100"/>
        <dbReference type="EC" id="1.8.1.4"/>
    </reaction>
</comment>
<name>V5RJ99_SPIAP</name>
<evidence type="ECO:0000256" key="2">
    <source>
        <dbReference type="ARBA" id="ARBA00016961"/>
    </source>
</evidence>
<keyword evidence="4" id="KW-0450">Lipoyl</keyword>
<dbReference type="Pfam" id="PF07992">
    <property type="entry name" value="Pyr_redox_2"/>
    <property type="match status" value="1"/>
</dbReference>
<dbReference type="PRINTS" id="PR00368">
    <property type="entry name" value="FADPNR"/>
</dbReference>
<comment type="similarity">
    <text evidence="1 10">Belongs to the class-I pyridine nucleotide-disulfide oxidoreductase family.</text>
</comment>
<dbReference type="SUPFAM" id="SSF51905">
    <property type="entry name" value="FAD/NAD(P)-binding domain"/>
    <property type="match status" value="1"/>
</dbReference>
<organism evidence="13 14">
    <name type="scientific">Spiroplasma apis B31</name>
    <dbReference type="NCBI Taxonomy" id="1276258"/>
    <lineage>
        <taxon>Bacteria</taxon>
        <taxon>Bacillati</taxon>
        <taxon>Mycoplasmatota</taxon>
        <taxon>Mollicutes</taxon>
        <taxon>Entomoplasmatales</taxon>
        <taxon>Spiroplasmataceae</taxon>
        <taxon>Spiroplasma</taxon>
    </lineage>
</organism>
<dbReference type="Pfam" id="PF00364">
    <property type="entry name" value="Biotin_lipoyl"/>
    <property type="match status" value="1"/>
</dbReference>
<dbReference type="InterPro" id="IPR012999">
    <property type="entry name" value="Pyr_OxRdtase_I_AS"/>
</dbReference>
<evidence type="ECO:0000256" key="9">
    <source>
        <dbReference type="ARBA" id="ARBA00023284"/>
    </source>
</evidence>
<evidence type="ECO:0000313" key="13">
    <source>
        <dbReference type="EMBL" id="AHB36782.1"/>
    </source>
</evidence>
<dbReference type="GO" id="GO:0005737">
    <property type="term" value="C:cytoplasm"/>
    <property type="evidence" value="ECO:0007669"/>
    <property type="project" value="UniProtKB-ARBA"/>
</dbReference>
<keyword evidence="5 10" id="KW-0274">FAD</keyword>
<dbReference type="InterPro" id="IPR003016">
    <property type="entry name" value="2-oxoA_DH_lipoyl-BS"/>
</dbReference>
<evidence type="ECO:0000256" key="1">
    <source>
        <dbReference type="ARBA" id="ARBA00007532"/>
    </source>
</evidence>
<evidence type="ECO:0000256" key="10">
    <source>
        <dbReference type="RuleBase" id="RU003692"/>
    </source>
</evidence>
<proteinExistence type="inferred from homology"/>
<dbReference type="PATRIC" id="fig|1276258.3.peg.960"/>
<dbReference type="HOGENOM" id="CLU_016755_0_2_14"/>
<keyword evidence="9 10" id="KW-0676">Redox-active center</keyword>
<comment type="cofactor">
    <cofactor evidence="10">
        <name>FAD</name>
        <dbReference type="ChEBI" id="CHEBI:57692"/>
    </cofactor>
    <text evidence="10">Binds 1 FAD per subunit.</text>
</comment>
<dbReference type="Gene3D" id="3.50.50.60">
    <property type="entry name" value="FAD/NAD(P)-binding domain"/>
    <property type="match status" value="2"/>
</dbReference>
<keyword evidence="6 10" id="KW-0560">Oxidoreductase</keyword>
<dbReference type="GO" id="GO:0050660">
    <property type="term" value="F:flavin adenine dinucleotide binding"/>
    <property type="evidence" value="ECO:0007669"/>
    <property type="project" value="InterPro"/>
</dbReference>
<dbReference type="EC" id="1.8.1.4" evidence="10"/>
<dbReference type="InterPro" id="IPR023753">
    <property type="entry name" value="FAD/NAD-binding_dom"/>
</dbReference>
<dbReference type="OrthoDB" id="9807946at2"/>
<reference evidence="13 14" key="1">
    <citation type="journal article" date="2014" name="Genome Announc.">
        <title>Complete Genome Sequence of Spiroplasma apis B31T (ATCC 33834), a Bacterium Associated with May Disease of Honeybees (Apis mellifera).</title>
        <authorList>
            <person name="Ku C."/>
            <person name="Lo W.S."/>
            <person name="Chen L.L."/>
            <person name="Kuo C.H."/>
        </authorList>
    </citation>
    <scope>NUCLEOTIDE SEQUENCE [LARGE SCALE GENOMIC DNA]</scope>
    <source>
        <strain evidence="13">B31</strain>
    </source>
</reference>
<evidence type="ECO:0000256" key="6">
    <source>
        <dbReference type="ARBA" id="ARBA00023002"/>
    </source>
</evidence>